<reference evidence="1 2" key="1">
    <citation type="submission" date="2021-06" db="EMBL/GenBank/DDBJ databases">
        <title>Complete genome of Haloferula helveola possessing various polysaccharide degrading enzymes.</title>
        <authorList>
            <person name="Takami H."/>
            <person name="Huang C."/>
            <person name="Hamasaki K."/>
        </authorList>
    </citation>
    <scope>NUCLEOTIDE SEQUENCE [LARGE SCALE GENOMIC DNA]</scope>
    <source>
        <strain evidence="1 2">CN-1</strain>
    </source>
</reference>
<dbReference type="Proteomes" id="UP001374893">
    <property type="component" value="Chromosome"/>
</dbReference>
<gene>
    <name evidence="1" type="ORF">HAHE_20710</name>
</gene>
<accession>A0ABN6H4Y8</accession>
<name>A0ABN6H4Y8_9BACT</name>
<proteinExistence type="predicted"/>
<evidence type="ECO:0000313" key="1">
    <source>
        <dbReference type="EMBL" id="BCX48163.1"/>
    </source>
</evidence>
<evidence type="ECO:0000313" key="2">
    <source>
        <dbReference type="Proteomes" id="UP001374893"/>
    </source>
</evidence>
<protein>
    <submittedName>
        <fullName evidence="1">Uncharacterized protein</fullName>
    </submittedName>
</protein>
<organism evidence="1 2">
    <name type="scientific">Haloferula helveola</name>
    <dbReference type="NCBI Taxonomy" id="490095"/>
    <lineage>
        <taxon>Bacteria</taxon>
        <taxon>Pseudomonadati</taxon>
        <taxon>Verrucomicrobiota</taxon>
        <taxon>Verrucomicrobiia</taxon>
        <taxon>Verrucomicrobiales</taxon>
        <taxon>Verrucomicrobiaceae</taxon>
        <taxon>Haloferula</taxon>
    </lineage>
</organism>
<dbReference type="EMBL" id="AP024702">
    <property type="protein sequence ID" value="BCX48163.1"/>
    <property type="molecule type" value="Genomic_DNA"/>
</dbReference>
<keyword evidence="2" id="KW-1185">Reference proteome</keyword>
<sequence length="167" mass="17783">MIVLGLLALPAFGGEAPVLKQDNAKKTEVRHSMLGPRDTLLFYAFGDSAAVLRLQIPNDSAKFSVKGSVVLFADGTDAEALAKWINNQHSDGLFADAPQPSATIELPEGVCEVAESKFTGEKQSGRAGESYGEYEVTVRVKDHEAAGKFKLKAFTEKAGVLVKAGKS</sequence>